<accession>A0A0T9MU45</accession>
<dbReference type="EMBL" id="CPZJ01000019">
    <property type="protein sequence ID" value="CNG47367.1"/>
    <property type="molecule type" value="Genomic_DNA"/>
</dbReference>
<dbReference type="Proteomes" id="UP000038750">
    <property type="component" value="Unassembled WGS sequence"/>
</dbReference>
<evidence type="ECO:0000313" key="2">
    <source>
        <dbReference type="Proteomes" id="UP000038750"/>
    </source>
</evidence>
<protein>
    <submittedName>
        <fullName evidence="1">Uncharacterized protein</fullName>
    </submittedName>
</protein>
<proteinExistence type="predicted"/>
<name>A0A0T9MU45_YERIN</name>
<gene>
    <name evidence="1" type="ORF">ERS008530_03845</name>
</gene>
<sequence>MRVAYLNGFKFTGNLLNYAGLGWHNNRMPVHDILTGKLNLSRFFYRLGLKWKLPRSVSVFRKFTPSIDTNSIFSNHPRVCYLCIAKYGYFKCQWTFLPVITCNEHHTLLFDVDIQTGRRLNWNDTSIMNVDLNCNCDIDSVKIKRMSKLSAFFEDHFNGRINKNDCPILFNDLGVNDCLTIVNFLSHYITNIVGDDFHPVSMRNDLVAPVYEDAWRMVSTWPDGFYSLLSQYISRPMSKRGHSGIQKNYRDLYEQLYLRRKSAGIMRVKSEFECYINTYWPGTLPATRISRIKIHSSKNIISKKVAAKILDVRLPRFDKLINQNRIELFIFQGKGHYLRDQIELLACQYNDNWSLSQASEALCLTKYHIKALLKYQFINFIQQPDMMNRDWLIDKSSCERLINRLSLLANEPECHTGGKSMAGIQREGYSLTELVTGMLEGGVIFLFKYNNKSPFSFKQFHSFKVTNSSGKVD</sequence>
<organism evidence="1 2">
    <name type="scientific">Yersinia intermedia</name>
    <dbReference type="NCBI Taxonomy" id="631"/>
    <lineage>
        <taxon>Bacteria</taxon>
        <taxon>Pseudomonadati</taxon>
        <taxon>Pseudomonadota</taxon>
        <taxon>Gammaproteobacteria</taxon>
        <taxon>Enterobacterales</taxon>
        <taxon>Yersiniaceae</taxon>
        <taxon>Yersinia</taxon>
    </lineage>
</organism>
<reference evidence="1 2" key="1">
    <citation type="submission" date="2015-03" db="EMBL/GenBank/DDBJ databases">
        <authorList>
            <person name="Murphy D."/>
        </authorList>
    </citation>
    <scope>NUCLEOTIDE SEQUENCE [LARGE SCALE GENOMIC DNA]</scope>
    <source>
        <strain evidence="1 2">BR165/97</strain>
    </source>
</reference>
<evidence type="ECO:0000313" key="1">
    <source>
        <dbReference type="EMBL" id="CNG47367.1"/>
    </source>
</evidence>
<dbReference type="AlphaFoldDB" id="A0A0T9MU45"/>